<dbReference type="Gene3D" id="2.120.10.30">
    <property type="entry name" value="TolB, C-terminal domain"/>
    <property type="match status" value="1"/>
</dbReference>
<name>A0ABS3TW10_9PSED</name>
<organism evidence="5 6">
    <name type="scientific">Pseudomonas schmalbachii</name>
    <dbReference type="NCBI Taxonomy" id="2816993"/>
    <lineage>
        <taxon>Bacteria</taxon>
        <taxon>Pseudomonadati</taxon>
        <taxon>Pseudomonadota</taxon>
        <taxon>Gammaproteobacteria</taxon>
        <taxon>Pseudomonadales</taxon>
        <taxon>Pseudomonadaceae</taxon>
        <taxon>Pseudomonas</taxon>
    </lineage>
</organism>
<keyword evidence="3" id="KW-1003">Cell membrane</keyword>
<evidence type="ECO:0000313" key="5">
    <source>
        <dbReference type="EMBL" id="MBO3277523.1"/>
    </source>
</evidence>
<comment type="subcellular location">
    <subcellularLocation>
        <location evidence="1">Cell membrane</location>
    </subcellularLocation>
</comment>
<evidence type="ECO:0000256" key="1">
    <source>
        <dbReference type="ARBA" id="ARBA00004236"/>
    </source>
</evidence>
<dbReference type="InterPro" id="IPR009722">
    <property type="entry name" value="YjiK/CarP"/>
</dbReference>
<evidence type="ECO:0000256" key="4">
    <source>
        <dbReference type="ARBA" id="ARBA00023136"/>
    </source>
</evidence>
<keyword evidence="6" id="KW-1185">Reference proteome</keyword>
<dbReference type="Pfam" id="PF06977">
    <property type="entry name" value="SdiA-regulated"/>
    <property type="match status" value="1"/>
</dbReference>
<dbReference type="EMBL" id="JAELYA010000008">
    <property type="protein sequence ID" value="MBO3277523.1"/>
    <property type="molecule type" value="Genomic_DNA"/>
</dbReference>
<dbReference type="Proteomes" id="UP000669060">
    <property type="component" value="Unassembled WGS sequence"/>
</dbReference>
<keyword evidence="4" id="KW-0472">Membrane</keyword>
<sequence length="343" mass="38194">MNKAFSPSRMRRLWLAFFAALIVFGILARYFHWDDRAELWLQEQGTSQQVRDESIWLPGYRAVIQGKQLKGGLEGEEPSDLAYNPLTRTLFTVTGTNPMLAELSLDGEVLRVVPLLGMSNPEGVAVLENGNVAVTDERRNTLTIFRIDPQSRELRTERLTEFDLGIVIRKNKGFEGIAWDPRQQRLLLGRERDPKSLFSWSSDGSPSLAGSMQPLPSEQLYMRNVSALSVDPRTGHALVLSAESHLLLELDENGEPVSFISLLAGLNGLNNRIPRAEGVAIDENGTIYMVSEPDLFYVFRREPAEGEISAAANQAELKVGLSAISDSFQQSDLSWTHRNQPGG</sequence>
<evidence type="ECO:0000256" key="3">
    <source>
        <dbReference type="ARBA" id="ARBA00022475"/>
    </source>
</evidence>
<dbReference type="CDD" id="cd09971">
    <property type="entry name" value="SdiA-regulated"/>
    <property type="match status" value="1"/>
</dbReference>
<dbReference type="SUPFAM" id="SSF50956">
    <property type="entry name" value="Thermostable phytase (3-phytase)"/>
    <property type="match status" value="1"/>
</dbReference>
<dbReference type="InterPro" id="IPR011042">
    <property type="entry name" value="6-blade_b-propeller_TolB-like"/>
</dbReference>
<evidence type="ECO:0000256" key="2">
    <source>
        <dbReference type="ARBA" id="ARBA00009852"/>
    </source>
</evidence>
<comment type="caution">
    <text evidence="5">The sequence shown here is derived from an EMBL/GenBank/DDBJ whole genome shotgun (WGS) entry which is preliminary data.</text>
</comment>
<proteinExistence type="inferred from homology"/>
<gene>
    <name evidence="5" type="ORF">JFY56_20105</name>
</gene>
<reference evidence="5 6" key="1">
    <citation type="submission" date="2020-12" db="EMBL/GenBank/DDBJ databases">
        <title>Pseudomonas schmalbachii sp. nov. isolated from millipede gut.</title>
        <authorList>
            <person name="Shelomi M."/>
        </authorList>
    </citation>
    <scope>NUCLEOTIDE SEQUENCE [LARGE SCALE GENOMIC DNA]</scope>
    <source>
        <strain evidence="5 6">Milli4</strain>
    </source>
</reference>
<evidence type="ECO:0000313" key="6">
    <source>
        <dbReference type="Proteomes" id="UP000669060"/>
    </source>
</evidence>
<accession>A0ABS3TW10</accession>
<protein>
    <submittedName>
        <fullName evidence="5">SdiA-regulated domain-containing protein</fullName>
    </submittedName>
</protein>
<comment type="similarity">
    <text evidence="2">Belongs to the YjiK family.</text>
</comment>